<evidence type="ECO:0000259" key="3">
    <source>
        <dbReference type="SMART" id="SM01007"/>
    </source>
</evidence>
<evidence type="ECO:0000256" key="2">
    <source>
        <dbReference type="ARBA" id="ARBA00023239"/>
    </source>
</evidence>
<evidence type="ECO:0000313" key="4">
    <source>
        <dbReference type="EMBL" id="KIL35965.1"/>
    </source>
</evidence>
<gene>
    <name evidence="4" type="ORF">SD71_11515</name>
</gene>
<dbReference type="InterPro" id="IPR001303">
    <property type="entry name" value="Aldolase_II/adducin_N"/>
</dbReference>
<dbReference type="Proteomes" id="UP000054526">
    <property type="component" value="Unassembled WGS sequence"/>
</dbReference>
<accession>A0ABR5A5X6</accession>
<feature type="domain" description="Class II aldolase/adducin N-terminal" evidence="3">
    <location>
        <begin position="8"/>
        <end position="183"/>
    </location>
</feature>
<name>A0ABR5A5X6_9BACL</name>
<dbReference type="InterPro" id="IPR050197">
    <property type="entry name" value="Aldolase_class_II_sugar_metab"/>
</dbReference>
<comment type="caution">
    <text evidence="4">The sequence shown here is derived from an EMBL/GenBank/DDBJ whole genome shotgun (WGS) entry which is preliminary data.</text>
</comment>
<dbReference type="SMART" id="SM01007">
    <property type="entry name" value="Aldolase_II"/>
    <property type="match status" value="1"/>
</dbReference>
<reference evidence="4 5" key="1">
    <citation type="submission" date="2014-12" db="EMBL/GenBank/DDBJ databases">
        <title>Draft genome sequence of Cohnella kolymensis strain B-2846.</title>
        <authorList>
            <person name="Karlyshev A.V."/>
            <person name="Kudryashova E.B."/>
        </authorList>
    </citation>
    <scope>NUCLEOTIDE SEQUENCE [LARGE SCALE GENOMIC DNA]</scope>
    <source>
        <strain evidence="4 5">VKM B-2846</strain>
    </source>
</reference>
<dbReference type="SUPFAM" id="SSF53639">
    <property type="entry name" value="AraD/HMP-PK domain-like"/>
    <property type="match status" value="1"/>
</dbReference>
<proteinExistence type="predicted"/>
<sequence length="227" mass="25309">MNAELLKQQLADAILMLEQAGIFDCNGHFSVRVPDSDHIWINSGSSVRSALTMNDIVKIDLDGRLVEGTSAPPMECHLHTEIYKKREDVGSIAHPHPKWSTLFTMAGVPLEPVINQASTLADIQYFPTSLSVNTPEMGQRVAQTLGAHRIVLLRSHGAVIAAEGIIETFALTCYLEDNAERQYLATQLGKVTPLTAEERNTMANNLWKPNLLRKVWDYEYAKLKRSI</sequence>
<dbReference type="EMBL" id="JXAL01000016">
    <property type="protein sequence ID" value="KIL35965.1"/>
    <property type="molecule type" value="Genomic_DNA"/>
</dbReference>
<evidence type="ECO:0000256" key="1">
    <source>
        <dbReference type="ARBA" id="ARBA00022723"/>
    </source>
</evidence>
<keyword evidence="1" id="KW-0479">Metal-binding</keyword>
<dbReference type="RefSeq" id="WP_041062864.1">
    <property type="nucleotide sequence ID" value="NZ_JXAL01000016.1"/>
</dbReference>
<protein>
    <submittedName>
        <fullName evidence="4">Aldolase</fullName>
    </submittedName>
</protein>
<dbReference type="Pfam" id="PF00596">
    <property type="entry name" value="Aldolase_II"/>
    <property type="match status" value="1"/>
</dbReference>
<organism evidence="4 5">
    <name type="scientific">Cohnella kolymensis</name>
    <dbReference type="NCBI Taxonomy" id="1590652"/>
    <lineage>
        <taxon>Bacteria</taxon>
        <taxon>Bacillati</taxon>
        <taxon>Bacillota</taxon>
        <taxon>Bacilli</taxon>
        <taxon>Bacillales</taxon>
        <taxon>Paenibacillaceae</taxon>
        <taxon>Cohnella</taxon>
    </lineage>
</organism>
<dbReference type="Gene3D" id="3.40.225.10">
    <property type="entry name" value="Class II aldolase/adducin N-terminal domain"/>
    <property type="match status" value="1"/>
</dbReference>
<evidence type="ECO:0000313" key="5">
    <source>
        <dbReference type="Proteomes" id="UP000054526"/>
    </source>
</evidence>
<dbReference type="PANTHER" id="PTHR22789">
    <property type="entry name" value="FUCULOSE PHOSPHATE ALDOLASE"/>
    <property type="match status" value="1"/>
</dbReference>
<dbReference type="InterPro" id="IPR036409">
    <property type="entry name" value="Aldolase_II/adducin_N_sf"/>
</dbReference>
<dbReference type="PANTHER" id="PTHR22789:SF0">
    <property type="entry name" value="3-OXO-TETRONATE 4-PHOSPHATE DECARBOXYLASE-RELATED"/>
    <property type="match status" value="1"/>
</dbReference>
<keyword evidence="5" id="KW-1185">Reference proteome</keyword>
<keyword evidence="2" id="KW-0456">Lyase</keyword>